<reference evidence="4 5" key="1">
    <citation type="submission" date="2019-06" db="EMBL/GenBank/DDBJ databases">
        <title>Whole genome shotgun sequence of Corynebacterium variabile NBRC 15286.</title>
        <authorList>
            <person name="Hosoyama A."/>
            <person name="Uohara A."/>
            <person name="Ohji S."/>
            <person name="Ichikawa N."/>
        </authorList>
    </citation>
    <scope>NUCLEOTIDE SEQUENCE [LARGE SCALE GENOMIC DNA]</scope>
    <source>
        <strain evidence="4 5">NBRC 15286</strain>
    </source>
</reference>
<protein>
    <submittedName>
        <fullName evidence="4">IS110 family transposase</fullName>
    </submittedName>
</protein>
<gene>
    <name evidence="4" type="ORF">CVA01_29380</name>
</gene>
<dbReference type="InterPro" id="IPR003346">
    <property type="entry name" value="Transposase_20"/>
</dbReference>
<organism evidence="4 5">
    <name type="scientific">Corynebacterium variabile</name>
    <dbReference type="NCBI Taxonomy" id="1727"/>
    <lineage>
        <taxon>Bacteria</taxon>
        <taxon>Bacillati</taxon>
        <taxon>Actinomycetota</taxon>
        <taxon>Actinomycetes</taxon>
        <taxon>Mycobacteriales</taxon>
        <taxon>Corynebacteriaceae</taxon>
        <taxon>Corynebacterium</taxon>
    </lineage>
</organism>
<dbReference type="PANTHER" id="PTHR33055:SF3">
    <property type="entry name" value="PUTATIVE TRANSPOSASE FOR IS117-RELATED"/>
    <property type="match status" value="1"/>
</dbReference>
<dbReference type="GO" id="GO:0006313">
    <property type="term" value="P:DNA transposition"/>
    <property type="evidence" value="ECO:0007669"/>
    <property type="project" value="InterPro"/>
</dbReference>
<accession>A0A4Y4C870</accession>
<dbReference type="GO" id="GO:0004803">
    <property type="term" value="F:transposase activity"/>
    <property type="evidence" value="ECO:0007669"/>
    <property type="project" value="InterPro"/>
</dbReference>
<dbReference type="Pfam" id="PF02371">
    <property type="entry name" value="Transposase_20"/>
    <property type="match status" value="1"/>
</dbReference>
<evidence type="ECO:0000313" key="5">
    <source>
        <dbReference type="Proteomes" id="UP000319986"/>
    </source>
</evidence>
<dbReference type="InterPro" id="IPR002525">
    <property type="entry name" value="Transp_IS110-like_N"/>
</dbReference>
<dbReference type="InterPro" id="IPR047650">
    <property type="entry name" value="Transpos_IS110"/>
</dbReference>
<feature type="domain" description="Transposase IS110-like N-terminal" evidence="2">
    <location>
        <begin position="6"/>
        <end position="175"/>
    </location>
</feature>
<proteinExistence type="predicted"/>
<feature type="domain" description="Transposase IS116/IS110/IS902 C-terminal" evidence="3">
    <location>
        <begin position="282"/>
        <end position="368"/>
    </location>
</feature>
<evidence type="ECO:0000313" key="4">
    <source>
        <dbReference type="EMBL" id="GEC87624.1"/>
    </source>
</evidence>
<dbReference type="Pfam" id="PF01548">
    <property type="entry name" value="DEDD_Tnp_IS110"/>
    <property type="match status" value="1"/>
</dbReference>
<dbReference type="Proteomes" id="UP000319986">
    <property type="component" value="Unassembled WGS sequence"/>
</dbReference>
<dbReference type="GO" id="GO:0003677">
    <property type="term" value="F:DNA binding"/>
    <property type="evidence" value="ECO:0007669"/>
    <property type="project" value="InterPro"/>
</dbReference>
<evidence type="ECO:0000256" key="1">
    <source>
        <dbReference type="SAM" id="MobiDB-lite"/>
    </source>
</evidence>
<evidence type="ECO:0000259" key="2">
    <source>
        <dbReference type="Pfam" id="PF01548"/>
    </source>
</evidence>
<dbReference type="NCBIfam" id="NF033542">
    <property type="entry name" value="transpos_IS110"/>
    <property type="match status" value="1"/>
</dbReference>
<dbReference type="EMBL" id="BJNT01000034">
    <property type="protein sequence ID" value="GEC87624.1"/>
    <property type="molecule type" value="Genomic_DNA"/>
</dbReference>
<sequence>MPTLFAGIDAGKTHHHCVVIDTAGTKLLSRRFRNTEPDILTLIGDVHQLITPETDAAADPDEGDGDEVVWATDLNHGGASLLLTVLEAHGQVAIYIPGRMIHFAARSYRGDGKTDAKDAAVIADQARMRRDLHPNTPATPEAIELRMLTDRRGDLVRDRTRAINRLRQLLLEIFPALEQAFDYASRRAALLLLTKYQTPGVIRRAGVARIASWLRARGARYTTQVATRAVEAAQQQYTTVAGEQHIAAMIAELADDALRLSERTEQLDGRITEAVERNEQATLLTSMPGFGSLLAAEFVAASGGNVLLLAKADRLAGVCGLAPVSKDSGTISGNRHRPRRYDRRMLRTCYISAQTAARVCPQSSAYYQRKRGEGKSHVQAVLCLARRRINVIFAMLRDNRTFQTDHHAGAQHRDGLAPGTPDSGFSDAPACESPRPTGRRRADLVGVGG</sequence>
<feature type="compositionally biased region" description="Basic and acidic residues" evidence="1">
    <location>
        <begin position="405"/>
        <end position="415"/>
    </location>
</feature>
<dbReference type="AlphaFoldDB" id="A0A4Y4C870"/>
<feature type="region of interest" description="Disordered" evidence="1">
    <location>
        <begin position="405"/>
        <end position="449"/>
    </location>
</feature>
<name>A0A4Y4C870_9CORY</name>
<comment type="caution">
    <text evidence="4">The sequence shown here is derived from an EMBL/GenBank/DDBJ whole genome shotgun (WGS) entry which is preliminary data.</text>
</comment>
<evidence type="ECO:0000259" key="3">
    <source>
        <dbReference type="Pfam" id="PF02371"/>
    </source>
</evidence>
<dbReference type="PANTHER" id="PTHR33055">
    <property type="entry name" value="TRANSPOSASE FOR INSERTION SEQUENCE ELEMENT IS1111A"/>
    <property type="match status" value="1"/>
</dbReference>